<dbReference type="Proteomes" id="UP001354989">
    <property type="component" value="Chromosome"/>
</dbReference>
<dbReference type="SUPFAM" id="SSF75011">
    <property type="entry name" value="3-carboxy-cis,cis-mucoante lactonizing enzyme"/>
    <property type="match status" value="1"/>
</dbReference>
<dbReference type="EMBL" id="AP025292">
    <property type="protein sequence ID" value="BDC97876.1"/>
    <property type="molecule type" value="Genomic_DNA"/>
</dbReference>
<organism evidence="1 2">
    <name type="scientific">Persicobacter psychrovividus</name>
    <dbReference type="NCBI Taxonomy" id="387638"/>
    <lineage>
        <taxon>Bacteria</taxon>
        <taxon>Pseudomonadati</taxon>
        <taxon>Bacteroidota</taxon>
        <taxon>Cytophagia</taxon>
        <taxon>Cytophagales</taxon>
        <taxon>Persicobacteraceae</taxon>
        <taxon>Persicobacter</taxon>
    </lineage>
</organism>
<proteinExistence type="predicted"/>
<dbReference type="RefSeq" id="WP_332922169.1">
    <property type="nucleotide sequence ID" value="NZ_AP025292.1"/>
</dbReference>
<name>A0ABM7VAD0_9BACT</name>
<keyword evidence="2" id="KW-1185">Reference proteome</keyword>
<accession>A0ABM7VAD0</accession>
<evidence type="ECO:0000313" key="1">
    <source>
        <dbReference type="EMBL" id="BDC97876.1"/>
    </source>
</evidence>
<gene>
    <name evidence="1" type="ORF">PEPS_01570</name>
</gene>
<evidence type="ECO:0000313" key="2">
    <source>
        <dbReference type="Proteomes" id="UP001354989"/>
    </source>
</evidence>
<protein>
    <submittedName>
        <fullName evidence="1">Uncharacterized protein</fullName>
    </submittedName>
</protein>
<sequence length="312" mass="35680">MIFKQFISVWMAVKSILIGCPFPNEVCESCPDRLYEINMVGKLPDQVKESSGLAAHNDLFFTHSDSGGPAVLYAFKDGEDLKGEIAIPGVKNVDWEDLAQDNDGHVFIGDIGNNLNGRKDLTIYRYNIFSSDVEVINYHYEDQRDFPPKKNKDKRFDCEGMFWARGHLYLIAKIRGGKQVKIYQLPDRAGSYEAKVVQEFKMKLQVTGADISPDGRQVVLLSYGKVLMYKTFFEEDNTIQLVPVYCKRFLNSGQSEGVLFLDEERLLITNEKGKVFLMERRVPIEQQPEELKERPIVAPPIVPKEQINNTDR</sequence>
<reference evidence="1 2" key="1">
    <citation type="submission" date="2021-12" db="EMBL/GenBank/DDBJ databases">
        <title>Genome sequencing of bacteria with rrn-lacking chromosome and rrn-plasmid.</title>
        <authorList>
            <person name="Anda M."/>
            <person name="Iwasaki W."/>
        </authorList>
    </citation>
    <scope>NUCLEOTIDE SEQUENCE [LARGE SCALE GENOMIC DNA]</scope>
    <source>
        <strain evidence="1 2">NBRC 101262</strain>
    </source>
</reference>